<dbReference type="AlphaFoldDB" id="A0A0W8CZS1"/>
<evidence type="ECO:0000256" key="5">
    <source>
        <dbReference type="ARBA" id="ARBA00022989"/>
    </source>
</evidence>
<feature type="region of interest" description="Disordered" evidence="9">
    <location>
        <begin position="156"/>
        <end position="180"/>
    </location>
</feature>
<dbReference type="Proteomes" id="UP000054636">
    <property type="component" value="Unassembled WGS sequence"/>
</dbReference>
<keyword evidence="6 10" id="KW-0472">Membrane</keyword>
<sequence>MAKKSYSTQSSVLPWVDVDTPENAHTHKSSRGQTWSLVMSDEFNQEGRTFEAGADHLWTAIEKPDGVNAALEIYSINMTSTECDKDDNCYFYIESDIDEKNLTVWNDYITPRGFQNVSFYYRAAMVQGWNKFCFQGGLAVLRVQLPGVVDKDSGNPDLVNATKDTRAERNTDSKCAESGGSTSAASSFMYQLDALSANWGIHLAAYTDWVTYSVEWVPGDDGYVRWEVEGHPVFEIAAATVTNPPQDAAQMNPRKIMIEEPMYLIFNVALSSEWGSKPPNAGVSGCYGDGKDKKTNTICDAFPMKMKIDYIRVYQDTSTMVYGCDPASHPTKQWIEDNIDSYQDFDNLVVRVSGKASCNSDDDCTIASKGVSSVRTGYCNNGRCACASHTWTGPRCTEATSVKKDDVQYGPPMSLTIAVAAVVIIATFASTLYTARNEKRENERRLKVRAIEERSKQAGPTSQMSEVNIGPEKTGYSTNFV</sequence>
<proteinExistence type="inferred from homology"/>
<evidence type="ECO:0000256" key="8">
    <source>
        <dbReference type="ARBA" id="ARBA00023316"/>
    </source>
</evidence>
<evidence type="ECO:0000259" key="11">
    <source>
        <dbReference type="PROSITE" id="PS51762"/>
    </source>
</evidence>
<dbReference type="PROSITE" id="PS51762">
    <property type="entry name" value="GH16_2"/>
    <property type="match status" value="1"/>
</dbReference>
<feature type="compositionally biased region" description="Basic and acidic residues" evidence="9">
    <location>
        <begin position="441"/>
        <end position="456"/>
    </location>
</feature>
<dbReference type="PANTHER" id="PTHR31361:SF1">
    <property type="entry name" value="BETA-GLUCAN SYNTHESIS-ASSOCIATED PROTEIN KRE6-RELATED"/>
    <property type="match status" value="1"/>
</dbReference>
<dbReference type="PANTHER" id="PTHR31361">
    <property type="entry name" value="BETA-GLUCAN SYNTHESIS-ASSOCIATED PROTEIN KRE6-RELATED"/>
    <property type="match status" value="1"/>
</dbReference>
<evidence type="ECO:0000256" key="1">
    <source>
        <dbReference type="ARBA" id="ARBA00004606"/>
    </source>
</evidence>
<comment type="caution">
    <text evidence="12">The sequence shown here is derived from an EMBL/GenBank/DDBJ whole genome shotgun (WGS) entry which is preliminary data.</text>
</comment>
<name>A0A0W8CZS1_PHYNI</name>
<comment type="subcellular location">
    <subcellularLocation>
        <location evidence="1">Membrane</location>
        <topology evidence="1">Single-pass type II membrane protein</topology>
    </subcellularLocation>
</comment>
<keyword evidence="3 10" id="KW-0812">Transmembrane</keyword>
<dbReference type="GO" id="GO:0015926">
    <property type="term" value="F:glucosidase activity"/>
    <property type="evidence" value="ECO:0007669"/>
    <property type="project" value="TreeGrafter"/>
</dbReference>
<reference evidence="12 13" key="1">
    <citation type="submission" date="2015-11" db="EMBL/GenBank/DDBJ databases">
        <title>Genomes and virulence difference between two physiological races of Phytophthora nicotianae.</title>
        <authorList>
            <person name="Liu H."/>
            <person name="Ma X."/>
            <person name="Yu H."/>
            <person name="Fang D."/>
            <person name="Li Y."/>
            <person name="Wang X."/>
            <person name="Wang W."/>
            <person name="Dong Y."/>
            <person name="Xiao B."/>
        </authorList>
    </citation>
    <scope>NUCLEOTIDE SEQUENCE [LARGE SCALE GENOMIC DNA]</scope>
    <source>
        <strain evidence="13">race 1</strain>
    </source>
</reference>
<evidence type="ECO:0000313" key="12">
    <source>
        <dbReference type="EMBL" id="KUF89493.1"/>
    </source>
</evidence>
<evidence type="ECO:0000256" key="2">
    <source>
        <dbReference type="ARBA" id="ARBA00010962"/>
    </source>
</evidence>
<dbReference type="GO" id="GO:0006078">
    <property type="term" value="P:(1-&gt;6)-beta-D-glucan biosynthetic process"/>
    <property type="evidence" value="ECO:0007669"/>
    <property type="project" value="TreeGrafter"/>
</dbReference>
<feature type="transmembrane region" description="Helical" evidence="10">
    <location>
        <begin position="413"/>
        <end position="435"/>
    </location>
</feature>
<dbReference type="Gene3D" id="2.60.120.200">
    <property type="match status" value="1"/>
</dbReference>
<organism evidence="12 13">
    <name type="scientific">Phytophthora nicotianae</name>
    <name type="common">Potato buckeye rot agent</name>
    <name type="synonym">Phytophthora parasitica</name>
    <dbReference type="NCBI Taxonomy" id="4792"/>
    <lineage>
        <taxon>Eukaryota</taxon>
        <taxon>Sar</taxon>
        <taxon>Stramenopiles</taxon>
        <taxon>Oomycota</taxon>
        <taxon>Peronosporomycetes</taxon>
        <taxon>Peronosporales</taxon>
        <taxon>Peronosporaceae</taxon>
        <taxon>Phytophthora</taxon>
    </lineage>
</organism>
<evidence type="ECO:0000256" key="7">
    <source>
        <dbReference type="ARBA" id="ARBA00023180"/>
    </source>
</evidence>
<dbReference type="EMBL" id="LNFP01000798">
    <property type="protein sequence ID" value="KUF89493.1"/>
    <property type="molecule type" value="Genomic_DNA"/>
</dbReference>
<evidence type="ECO:0000256" key="4">
    <source>
        <dbReference type="ARBA" id="ARBA00022968"/>
    </source>
</evidence>
<dbReference type="Pfam" id="PF03935">
    <property type="entry name" value="SKN1_KRE6_Sbg1"/>
    <property type="match status" value="2"/>
</dbReference>
<comment type="similarity">
    <text evidence="2">Belongs to the SKN1/KRE6 family.</text>
</comment>
<accession>A0A0W8CZS1</accession>
<feature type="domain" description="GH16" evidence="11">
    <location>
        <begin position="13"/>
        <end position="319"/>
    </location>
</feature>
<keyword evidence="4" id="KW-0735">Signal-anchor</keyword>
<dbReference type="InterPro" id="IPR000757">
    <property type="entry name" value="Beta-glucanase-like"/>
</dbReference>
<dbReference type="SUPFAM" id="SSF49899">
    <property type="entry name" value="Concanavalin A-like lectins/glucanases"/>
    <property type="match status" value="1"/>
</dbReference>
<evidence type="ECO:0000256" key="9">
    <source>
        <dbReference type="SAM" id="MobiDB-lite"/>
    </source>
</evidence>
<keyword evidence="8" id="KW-0961">Cell wall biogenesis/degradation</keyword>
<feature type="region of interest" description="Disordered" evidence="9">
    <location>
        <begin position="441"/>
        <end position="481"/>
    </location>
</feature>
<evidence type="ECO:0000256" key="6">
    <source>
        <dbReference type="ARBA" id="ARBA00023136"/>
    </source>
</evidence>
<evidence type="ECO:0000256" key="10">
    <source>
        <dbReference type="SAM" id="Phobius"/>
    </source>
</evidence>
<feature type="compositionally biased region" description="Basic and acidic residues" evidence="9">
    <location>
        <begin position="163"/>
        <end position="175"/>
    </location>
</feature>
<evidence type="ECO:0000256" key="3">
    <source>
        <dbReference type="ARBA" id="ARBA00022692"/>
    </source>
</evidence>
<dbReference type="InterPro" id="IPR013320">
    <property type="entry name" value="ConA-like_dom_sf"/>
</dbReference>
<keyword evidence="5 10" id="KW-1133">Transmembrane helix</keyword>
<keyword evidence="7" id="KW-0325">Glycoprotein</keyword>
<dbReference type="GO" id="GO:0071555">
    <property type="term" value="P:cell wall organization"/>
    <property type="evidence" value="ECO:0007669"/>
    <property type="project" value="UniProtKB-KW"/>
</dbReference>
<protein>
    <submittedName>
        <fullName evidence="12">Calcium-binding protein</fullName>
    </submittedName>
</protein>
<evidence type="ECO:0000313" key="13">
    <source>
        <dbReference type="Proteomes" id="UP000054636"/>
    </source>
</evidence>
<dbReference type="GO" id="GO:0005886">
    <property type="term" value="C:plasma membrane"/>
    <property type="evidence" value="ECO:0007669"/>
    <property type="project" value="TreeGrafter"/>
</dbReference>
<dbReference type="InterPro" id="IPR005629">
    <property type="entry name" value="Skn1/Kre6/Sbg1"/>
</dbReference>
<dbReference type="GO" id="GO:0005789">
    <property type="term" value="C:endoplasmic reticulum membrane"/>
    <property type="evidence" value="ECO:0007669"/>
    <property type="project" value="TreeGrafter"/>
</dbReference>
<gene>
    <name evidence="12" type="ORF">AM588_10002223</name>
</gene>